<dbReference type="InterPro" id="IPR044878">
    <property type="entry name" value="UbiA_sf"/>
</dbReference>
<evidence type="ECO:0000256" key="7">
    <source>
        <dbReference type="ARBA" id="ARBA00023136"/>
    </source>
</evidence>
<dbReference type="GO" id="GO:0042371">
    <property type="term" value="P:vitamin K biosynthetic process"/>
    <property type="evidence" value="ECO:0007669"/>
    <property type="project" value="TreeGrafter"/>
</dbReference>
<evidence type="ECO:0000256" key="3">
    <source>
        <dbReference type="ARBA" id="ARBA00022475"/>
    </source>
</evidence>
<dbReference type="Pfam" id="PF01040">
    <property type="entry name" value="UbiA"/>
    <property type="match status" value="1"/>
</dbReference>
<dbReference type="Proteomes" id="UP000243626">
    <property type="component" value="Chromosome"/>
</dbReference>
<name>A0AAF0YJH0_9STAP</name>
<keyword evidence="3 8" id="KW-1003">Cell membrane</keyword>
<dbReference type="EMBL" id="CP136964">
    <property type="protein sequence ID" value="WOS96753.1"/>
    <property type="molecule type" value="Genomic_DNA"/>
</dbReference>
<feature type="transmembrane region" description="Helical" evidence="8">
    <location>
        <begin position="120"/>
        <end position="139"/>
    </location>
</feature>
<keyword evidence="5 8" id="KW-0812">Transmembrane</keyword>
<dbReference type="GO" id="GO:0005886">
    <property type="term" value="C:plasma membrane"/>
    <property type="evidence" value="ECO:0007669"/>
    <property type="project" value="UniProtKB-SubCell"/>
</dbReference>
<organism evidence="10 11">
    <name type="scientific">Nosocomiicoccus massiliensis</name>
    <dbReference type="NCBI Taxonomy" id="1232430"/>
    <lineage>
        <taxon>Bacteria</taxon>
        <taxon>Bacillati</taxon>
        <taxon>Bacillota</taxon>
        <taxon>Bacilli</taxon>
        <taxon>Bacillales</taxon>
        <taxon>Staphylococcaceae</taxon>
        <taxon>Nosocomiicoccus</taxon>
    </lineage>
</organism>
<dbReference type="AlphaFoldDB" id="A0AAF0YJH0"/>
<comment type="similarity">
    <text evidence="8">Belongs to the MenA family. Type 1 subfamily.</text>
</comment>
<feature type="transmembrane region" description="Helical" evidence="8">
    <location>
        <begin position="96"/>
        <end position="114"/>
    </location>
</feature>
<dbReference type="InterPro" id="IPR026046">
    <property type="entry name" value="UBIAD1"/>
</dbReference>
<evidence type="ECO:0000256" key="2">
    <source>
        <dbReference type="ARBA" id="ARBA00022428"/>
    </source>
</evidence>
<dbReference type="Gene3D" id="1.10.357.140">
    <property type="entry name" value="UbiA prenyltransferase"/>
    <property type="match status" value="1"/>
</dbReference>
<comment type="catalytic activity">
    <reaction evidence="8">
        <text>an all-trans-polyprenyl diphosphate + 1,4-dihydroxy-2-naphthoate + H(+) = a 2-demethylmenaquinol + CO2 + diphosphate</text>
        <dbReference type="Rhea" id="RHEA:26478"/>
        <dbReference type="Rhea" id="RHEA-COMP:9563"/>
        <dbReference type="Rhea" id="RHEA-COMP:9564"/>
        <dbReference type="ChEBI" id="CHEBI:11173"/>
        <dbReference type="ChEBI" id="CHEBI:15378"/>
        <dbReference type="ChEBI" id="CHEBI:16526"/>
        <dbReference type="ChEBI" id="CHEBI:33019"/>
        <dbReference type="ChEBI" id="CHEBI:55437"/>
        <dbReference type="ChEBI" id="CHEBI:58914"/>
        <dbReference type="EC" id="2.5.1.74"/>
    </reaction>
</comment>
<dbReference type="PANTHER" id="PTHR13929">
    <property type="entry name" value="1,4-DIHYDROXY-2-NAPHTHOATE OCTAPRENYLTRANSFERASE"/>
    <property type="match status" value="1"/>
</dbReference>
<evidence type="ECO:0000313" key="11">
    <source>
        <dbReference type="Proteomes" id="UP000243626"/>
    </source>
</evidence>
<evidence type="ECO:0000256" key="4">
    <source>
        <dbReference type="ARBA" id="ARBA00022679"/>
    </source>
</evidence>
<comment type="pathway">
    <text evidence="8">Quinol/quinone metabolism; menaquinone biosynthesis; menaquinol from 1,4-dihydroxy-2-naphthoate: step 1/2.</text>
</comment>
<evidence type="ECO:0000256" key="6">
    <source>
        <dbReference type="ARBA" id="ARBA00022989"/>
    </source>
</evidence>
<evidence type="ECO:0000313" key="10">
    <source>
        <dbReference type="EMBL" id="WOS96753.1"/>
    </source>
</evidence>
<dbReference type="KEGG" id="nmy:CJ229_003130"/>
<dbReference type="EC" id="2.5.1.74" evidence="8 9"/>
<feature type="transmembrane region" description="Helical" evidence="8">
    <location>
        <begin position="176"/>
        <end position="194"/>
    </location>
</feature>
<dbReference type="RefSeq" id="WP_070456944.1">
    <property type="nucleotide sequence ID" value="NZ_CP136964.1"/>
</dbReference>
<protein>
    <recommendedName>
        <fullName evidence="8 9">1,4-dihydroxy-2-naphthoate octaprenyltransferase</fullName>
        <shortName evidence="8">DHNA-octaprenyltransferase</shortName>
        <ecNumber evidence="8 9">2.5.1.74</ecNumber>
    </recommendedName>
</protein>
<sequence length="305" mass="34022">MQHADVLTGYKKYISLTRPHTLTAGFVPVFVGTAAVLPFGNVNFLMFFLMLTATILIQSATNMFNEYYDFKRGLDSADSVGIAGAIVRNGITPRRVLTFALTFYFIAALIGLYIAYETSWWLLVIGGISMAVGYLYTGGPVPISWTPFGEIFSGIFMGPVIILITFYIHLQELHMFPFVLSLPIMITIGLLNMFNNIRDRVKDAQSGRRTFVILVGKDTATQVVNFLLILCFAFAIIMAFTNLWPSLFLLLPLLSFKLYKKTMQLLRDGDSPVELIPAMAAMGKFNTIYGLLLSIGVLLYGLFIH</sequence>
<dbReference type="FunFam" id="1.10.357.140:FF:000007">
    <property type="entry name" value="1,4-dihydroxy-2-naphthoate octaprenyltransferase"/>
    <property type="match status" value="1"/>
</dbReference>
<keyword evidence="2 8" id="KW-0474">Menaquinone biosynthesis</keyword>
<dbReference type="InterPro" id="IPR004657">
    <property type="entry name" value="MenA"/>
</dbReference>
<feature type="transmembrane region" description="Helical" evidence="8">
    <location>
        <begin position="226"/>
        <end position="255"/>
    </location>
</feature>
<feature type="transmembrane region" description="Helical" evidence="8">
    <location>
        <begin position="45"/>
        <end position="64"/>
    </location>
</feature>
<evidence type="ECO:0000256" key="8">
    <source>
        <dbReference type="HAMAP-Rule" id="MF_01937"/>
    </source>
</evidence>
<gene>
    <name evidence="8" type="primary">menA</name>
    <name evidence="10" type="ORF">CJ229_003130</name>
</gene>
<dbReference type="GO" id="GO:0009234">
    <property type="term" value="P:menaquinone biosynthetic process"/>
    <property type="evidence" value="ECO:0007669"/>
    <property type="project" value="UniProtKB-UniRule"/>
</dbReference>
<dbReference type="GO" id="GO:0046428">
    <property type="term" value="F:1,4-dihydroxy-2-naphthoate polyprenyltransferase activity"/>
    <property type="evidence" value="ECO:0007669"/>
    <property type="project" value="UniProtKB-UniRule"/>
</dbReference>
<feature type="transmembrane region" description="Helical" evidence="8">
    <location>
        <begin position="151"/>
        <end position="170"/>
    </location>
</feature>
<keyword evidence="4 8" id="KW-0808">Transferase</keyword>
<dbReference type="NCBIfam" id="NF004749">
    <property type="entry name" value="PRK06080.1-1"/>
    <property type="match status" value="1"/>
</dbReference>
<dbReference type="HAMAP" id="MF_01937">
    <property type="entry name" value="MenA_1"/>
    <property type="match status" value="1"/>
</dbReference>
<accession>A0AAF0YJH0</accession>
<keyword evidence="7 8" id="KW-0472">Membrane</keyword>
<feature type="transmembrane region" description="Helical" evidence="8">
    <location>
        <begin position="275"/>
        <end position="303"/>
    </location>
</feature>
<evidence type="ECO:0000256" key="5">
    <source>
        <dbReference type="ARBA" id="ARBA00022692"/>
    </source>
</evidence>
<comment type="subcellular location">
    <subcellularLocation>
        <location evidence="8">Cell membrane</location>
        <topology evidence="8">Multi-pass membrane protein</topology>
    </subcellularLocation>
    <subcellularLocation>
        <location evidence="1">Membrane</location>
        <topology evidence="1">Multi-pass membrane protein</topology>
    </subcellularLocation>
</comment>
<dbReference type="InterPro" id="IPR000537">
    <property type="entry name" value="UbiA_prenyltransferase"/>
</dbReference>
<keyword evidence="6 8" id="KW-1133">Transmembrane helix</keyword>
<comment type="function">
    <text evidence="8">Conversion of 1,4-dihydroxy-2-naphthoate (DHNA) to demethylmenaquinone (DMK).</text>
</comment>
<dbReference type="NCBIfam" id="TIGR00751">
    <property type="entry name" value="menA"/>
    <property type="match status" value="1"/>
</dbReference>
<evidence type="ECO:0000256" key="9">
    <source>
        <dbReference type="NCBIfam" id="TIGR00751"/>
    </source>
</evidence>
<dbReference type="PIRSF" id="PIRSF005355">
    <property type="entry name" value="UBIAD1"/>
    <property type="match status" value="1"/>
</dbReference>
<dbReference type="PANTHER" id="PTHR13929:SF0">
    <property type="entry name" value="UBIA PRENYLTRANSFERASE DOMAIN-CONTAINING PROTEIN 1"/>
    <property type="match status" value="1"/>
</dbReference>
<reference evidence="10 11" key="2">
    <citation type="submission" date="2023-10" db="EMBL/GenBank/DDBJ databases">
        <authorList>
            <person name="Choi B."/>
        </authorList>
    </citation>
    <scope>NUCLEOTIDE SEQUENCE [LARGE SCALE GENOMIC DNA]</scope>
    <source>
        <strain evidence="10 11">UMB0959</strain>
    </source>
</reference>
<dbReference type="CDD" id="cd13962">
    <property type="entry name" value="PT_UbiA_UBIAD1"/>
    <property type="match status" value="1"/>
</dbReference>
<keyword evidence="11" id="KW-1185">Reference proteome</keyword>
<evidence type="ECO:0000256" key="1">
    <source>
        <dbReference type="ARBA" id="ARBA00004141"/>
    </source>
</evidence>
<reference evidence="11" key="1">
    <citation type="submission" date="2017-09" db="EMBL/GenBank/DDBJ databases">
        <title>Bacterial strain isolated from the female urinary microbiota.</title>
        <authorList>
            <person name="Thomas-White K."/>
            <person name="Kumar N."/>
            <person name="Forster S."/>
            <person name="Putonti C."/>
            <person name="Lawley T."/>
            <person name="Wolfe A.J."/>
        </authorList>
    </citation>
    <scope>NUCLEOTIDE SEQUENCE [LARGE SCALE GENOMIC DNA]</scope>
    <source>
        <strain evidence="11">UMB0959</strain>
    </source>
</reference>
<proteinExistence type="inferred from homology"/>